<dbReference type="InterPro" id="IPR007011">
    <property type="entry name" value="LEA_SMP_dom"/>
</dbReference>
<feature type="compositionally biased region" description="Polar residues" evidence="1">
    <location>
        <begin position="30"/>
        <end position="53"/>
    </location>
</feature>
<protein>
    <recommendedName>
        <fullName evidence="2">SMP domain-containing protein</fullName>
    </recommendedName>
</protein>
<sequence length="223" mass="23228">MSALRDTRNPVSELISETMKAEGGPAKGSTAAQMQSEVAKSQPNSPSTTTKSPEAQAISEVAKAEGRTTKGSASARMQSDLAKKRNAEQGLYDNTSNTTGGLVGSTKSPAGQMISDVAKAEGGTTKGSTSAQMQSELTKAQNAQTPDASTDPVTQSRIHKEANLADAQEKVLPKIETDPEHVTPEEANLLRSREVRAHGVTEKGGPAATAQQLAAENEKKGTI</sequence>
<proteinExistence type="predicted"/>
<gene>
    <name evidence="3" type="ORF">HETSPECPRED_002105</name>
</gene>
<feature type="compositionally biased region" description="Polar residues" evidence="1">
    <location>
        <begin position="92"/>
        <end position="109"/>
    </location>
</feature>
<evidence type="ECO:0000313" key="4">
    <source>
        <dbReference type="Proteomes" id="UP000664521"/>
    </source>
</evidence>
<organism evidence="3 4">
    <name type="scientific">Heterodermia speciosa</name>
    <dbReference type="NCBI Taxonomy" id="116794"/>
    <lineage>
        <taxon>Eukaryota</taxon>
        <taxon>Fungi</taxon>
        <taxon>Dikarya</taxon>
        <taxon>Ascomycota</taxon>
        <taxon>Pezizomycotina</taxon>
        <taxon>Lecanoromycetes</taxon>
        <taxon>OSLEUM clade</taxon>
        <taxon>Lecanoromycetidae</taxon>
        <taxon>Caliciales</taxon>
        <taxon>Physciaceae</taxon>
        <taxon>Heterodermia</taxon>
    </lineage>
</organism>
<dbReference type="EMBL" id="CAJPDS010000141">
    <property type="protein sequence ID" value="CAF9939925.1"/>
    <property type="molecule type" value="Genomic_DNA"/>
</dbReference>
<accession>A0A8H3J3B3</accession>
<dbReference type="Proteomes" id="UP000664521">
    <property type="component" value="Unassembled WGS sequence"/>
</dbReference>
<dbReference type="OrthoDB" id="2799468at2759"/>
<feature type="compositionally biased region" description="Basic and acidic residues" evidence="1">
    <location>
        <begin position="191"/>
        <end position="201"/>
    </location>
</feature>
<evidence type="ECO:0000259" key="2">
    <source>
        <dbReference type="Pfam" id="PF04927"/>
    </source>
</evidence>
<feature type="domain" description="SMP" evidence="2">
    <location>
        <begin position="180"/>
        <end position="219"/>
    </location>
</feature>
<dbReference type="AlphaFoldDB" id="A0A8H3J3B3"/>
<dbReference type="Pfam" id="PF04927">
    <property type="entry name" value="SMP"/>
    <property type="match status" value="1"/>
</dbReference>
<feature type="region of interest" description="Disordered" evidence="1">
    <location>
        <begin position="1"/>
        <end position="223"/>
    </location>
</feature>
<feature type="compositionally biased region" description="Polar residues" evidence="1">
    <location>
        <begin position="126"/>
        <end position="156"/>
    </location>
</feature>
<keyword evidence="4" id="KW-1185">Reference proteome</keyword>
<evidence type="ECO:0000313" key="3">
    <source>
        <dbReference type="EMBL" id="CAF9939925.1"/>
    </source>
</evidence>
<evidence type="ECO:0000256" key="1">
    <source>
        <dbReference type="SAM" id="MobiDB-lite"/>
    </source>
</evidence>
<comment type="caution">
    <text evidence="3">The sequence shown here is derived from an EMBL/GenBank/DDBJ whole genome shotgun (WGS) entry which is preliminary data.</text>
</comment>
<name>A0A8H3J3B3_9LECA</name>
<feature type="compositionally biased region" description="Basic and acidic residues" evidence="1">
    <location>
        <begin position="158"/>
        <end position="184"/>
    </location>
</feature>
<reference evidence="3" key="1">
    <citation type="submission" date="2021-03" db="EMBL/GenBank/DDBJ databases">
        <authorList>
            <person name="Tagirdzhanova G."/>
        </authorList>
    </citation>
    <scope>NUCLEOTIDE SEQUENCE</scope>
</reference>